<evidence type="ECO:0000256" key="1">
    <source>
        <dbReference type="SAM" id="MobiDB-lite"/>
    </source>
</evidence>
<evidence type="ECO:0000313" key="2">
    <source>
        <dbReference type="EMBL" id="MFC7305306.1"/>
    </source>
</evidence>
<dbReference type="Proteomes" id="UP001596523">
    <property type="component" value="Unassembled WGS sequence"/>
</dbReference>
<name>A0ABW2JGZ7_9ACTN</name>
<dbReference type="RefSeq" id="WP_381831039.1">
    <property type="nucleotide sequence ID" value="NZ_JBHTCF010000005.1"/>
</dbReference>
<keyword evidence="3" id="KW-1185">Reference proteome</keyword>
<feature type="compositionally biased region" description="Basic and acidic residues" evidence="1">
    <location>
        <begin position="69"/>
        <end position="79"/>
    </location>
</feature>
<sequence length="471" mass="52091">MSVDFGVPPLAHENRALVEQRLKEVHEGQGVPETLTVEFRGQRRHIEVIDMPVSQLFYNPGTHRIRAQSSHDPEHEAALKADPYSEESQDYLQSLLTSMPADPTKRDPDFDALKASLRDHGQTEPGLITREGILVNANTRRAALKELGALNIRVGVLPASCTWADIHAVELSLQLRNDERRPYSYINHLLAVGEQLEFGRELSEIARSFHTTTPAVERDVWILGQLRDLVKRSEAGGLSLRLMDFEDAKEKLFELYRAYSKERAKNKERADLLKEARLSAIVLDFAKTDVRYIGPDFQARYLDQRLPETVRPKAEAAPMAVAIPGLNRTVEAAGAPVAAARALTDSLLQAKAVQVAQSKAPATQLAAASAALKELEDVFNEAIEFAGKDFRLRKKRLAAPDRVTDAAKDLEQCITDLVMSRGNGSLDEDAFDDALLKLREVMRKLGVEAGKSIALPGEGLAWLRSAAAEGQ</sequence>
<dbReference type="EMBL" id="JBHTCF010000005">
    <property type="protein sequence ID" value="MFC7305306.1"/>
    <property type="molecule type" value="Genomic_DNA"/>
</dbReference>
<organism evidence="2 3">
    <name type="scientific">Streptomyces monticola</name>
    <dbReference type="NCBI Taxonomy" id="2666263"/>
    <lineage>
        <taxon>Bacteria</taxon>
        <taxon>Bacillati</taxon>
        <taxon>Actinomycetota</taxon>
        <taxon>Actinomycetes</taxon>
        <taxon>Kitasatosporales</taxon>
        <taxon>Streptomycetaceae</taxon>
        <taxon>Streptomyces</taxon>
    </lineage>
</organism>
<evidence type="ECO:0000313" key="3">
    <source>
        <dbReference type="Proteomes" id="UP001596523"/>
    </source>
</evidence>
<gene>
    <name evidence="2" type="ORF">ACFQVC_13865</name>
</gene>
<accession>A0ABW2JGZ7</accession>
<feature type="region of interest" description="Disordered" evidence="1">
    <location>
        <begin position="65"/>
        <end position="84"/>
    </location>
</feature>
<reference evidence="3" key="1">
    <citation type="journal article" date="2019" name="Int. J. Syst. Evol. Microbiol.">
        <title>The Global Catalogue of Microorganisms (GCM) 10K type strain sequencing project: providing services to taxonomists for standard genome sequencing and annotation.</title>
        <authorList>
            <consortium name="The Broad Institute Genomics Platform"/>
            <consortium name="The Broad Institute Genome Sequencing Center for Infectious Disease"/>
            <person name="Wu L."/>
            <person name="Ma J."/>
        </authorList>
    </citation>
    <scope>NUCLEOTIDE SEQUENCE [LARGE SCALE GENOMIC DNA]</scope>
    <source>
        <strain evidence="3">SYNS20</strain>
    </source>
</reference>
<comment type="caution">
    <text evidence="2">The sequence shown here is derived from an EMBL/GenBank/DDBJ whole genome shotgun (WGS) entry which is preliminary data.</text>
</comment>
<proteinExistence type="predicted"/>
<protein>
    <submittedName>
        <fullName evidence="2">Transcriptional regulator</fullName>
    </submittedName>
</protein>